<comment type="caution">
    <text evidence="2">The sequence shown here is derived from an EMBL/GenBank/DDBJ whole genome shotgun (WGS) entry which is preliminary data.</text>
</comment>
<proteinExistence type="predicted"/>
<feature type="compositionally biased region" description="Polar residues" evidence="1">
    <location>
        <begin position="20"/>
        <end position="33"/>
    </location>
</feature>
<protein>
    <submittedName>
        <fullName evidence="2">Uncharacterized protein</fullName>
    </submittedName>
</protein>
<sequence length="33" mass="3733">DNDNTGYQTERYPPFRKGSPGQTITVNNAKLHI</sequence>
<gene>
    <name evidence="2" type="ORF">S01H4_66765</name>
</gene>
<accession>X1E0D7</accession>
<organism evidence="2">
    <name type="scientific">marine sediment metagenome</name>
    <dbReference type="NCBI Taxonomy" id="412755"/>
    <lineage>
        <taxon>unclassified sequences</taxon>
        <taxon>metagenomes</taxon>
        <taxon>ecological metagenomes</taxon>
    </lineage>
</organism>
<feature type="non-terminal residue" evidence="2">
    <location>
        <position position="1"/>
    </location>
</feature>
<reference evidence="2" key="1">
    <citation type="journal article" date="2014" name="Front. Microbiol.">
        <title>High frequency of phylogenetically diverse reductive dehalogenase-homologous genes in deep subseafloor sedimentary metagenomes.</title>
        <authorList>
            <person name="Kawai M."/>
            <person name="Futagami T."/>
            <person name="Toyoda A."/>
            <person name="Takaki Y."/>
            <person name="Nishi S."/>
            <person name="Hori S."/>
            <person name="Arai W."/>
            <person name="Tsubouchi T."/>
            <person name="Morono Y."/>
            <person name="Uchiyama I."/>
            <person name="Ito T."/>
            <person name="Fujiyama A."/>
            <person name="Inagaki F."/>
            <person name="Takami H."/>
        </authorList>
    </citation>
    <scope>NUCLEOTIDE SEQUENCE</scope>
    <source>
        <strain evidence="2">Expedition CK06-06</strain>
    </source>
</reference>
<name>X1E0D7_9ZZZZ</name>
<evidence type="ECO:0000256" key="1">
    <source>
        <dbReference type="SAM" id="MobiDB-lite"/>
    </source>
</evidence>
<dbReference type="EMBL" id="BART01041533">
    <property type="protein sequence ID" value="GAH26741.1"/>
    <property type="molecule type" value="Genomic_DNA"/>
</dbReference>
<dbReference type="AlphaFoldDB" id="X1E0D7"/>
<feature type="region of interest" description="Disordered" evidence="1">
    <location>
        <begin position="1"/>
        <end position="33"/>
    </location>
</feature>
<evidence type="ECO:0000313" key="2">
    <source>
        <dbReference type="EMBL" id="GAH26741.1"/>
    </source>
</evidence>